<feature type="transmembrane region" description="Helical" evidence="1">
    <location>
        <begin position="25"/>
        <end position="48"/>
    </location>
</feature>
<evidence type="ECO:0000259" key="2">
    <source>
        <dbReference type="Pfam" id="PF00561"/>
    </source>
</evidence>
<dbReference type="Gene3D" id="3.40.50.1820">
    <property type="entry name" value="alpha/beta hydrolase"/>
    <property type="match status" value="1"/>
</dbReference>
<feature type="domain" description="AB hydrolase-1" evidence="2">
    <location>
        <begin position="99"/>
        <end position="208"/>
    </location>
</feature>
<evidence type="ECO:0000256" key="1">
    <source>
        <dbReference type="SAM" id="Phobius"/>
    </source>
</evidence>
<keyword evidence="4" id="KW-1185">Reference proteome</keyword>
<reference evidence="3" key="2">
    <citation type="submission" date="2025-08" db="UniProtKB">
        <authorList>
            <consortium name="Ensembl"/>
        </authorList>
    </citation>
    <scope>IDENTIFICATION</scope>
    <source>
        <strain evidence="3">broiler</strain>
    </source>
</reference>
<reference evidence="3" key="1">
    <citation type="submission" date="2020-11" db="EMBL/GenBank/DDBJ databases">
        <title>Gallus gallus (Chicken) genome, bGalGal1, GRCg7b, maternal haplotype autosomes + Z &amp; W.</title>
        <authorList>
            <person name="Warren W."/>
            <person name="Formenti G."/>
            <person name="Fedrigo O."/>
            <person name="Haase B."/>
            <person name="Mountcastle J."/>
            <person name="Balacco J."/>
            <person name="Tracey A."/>
            <person name="Schneider V."/>
            <person name="Okimoto R."/>
            <person name="Cheng H."/>
            <person name="Hawken R."/>
            <person name="Howe K."/>
            <person name="Jarvis E.D."/>
        </authorList>
    </citation>
    <scope>NUCLEOTIDE SEQUENCE [LARGE SCALE GENOMIC DNA]</scope>
    <source>
        <strain evidence="3">Broiler</strain>
    </source>
</reference>
<dbReference type="GO" id="GO:0016787">
    <property type="term" value="F:hydrolase activity"/>
    <property type="evidence" value="ECO:0000318"/>
    <property type="project" value="GO_Central"/>
</dbReference>
<dbReference type="PANTHER" id="PTHR43329">
    <property type="entry name" value="EPOXIDE HYDROLASE"/>
    <property type="match status" value="1"/>
</dbReference>
<sequence>MLQSLCWALLAPTRALLSVRRSVTRLAVAAAAVAAGAAYGLWGLWVLLSSGPRGALSRKVRAEPPPGLEDGTYGQHGWLRLKSSGLRLHYVARGPPGAPLLLLLHGFPQNWFCWRHQLLELGRRFRVVALDLPGYGASEKPPGKENYSPEIVLGDLREAVGVLGGQNGTHKCVLLAAAHPEVVAKLVVMDAPPNRCFSAHRPTQLLRSSYIFLFQLPWLPELLLSLADFQFLRTLLMGPRLGIQNPSRRMTDPEFEAYLYGLSQPGGLSPPIHYYRNLFGYSQLGVPILGCPFWGSHFGGPILGVPFWGFHFGAPILSAPILGVPFWGAHLGGPILHVPFWDTGMLPFGMLPLRCSHRDAPMGMHLGCSLSGCSHRDAPIGMHLGCSLLGCSYCDVPIGMHLGCSH</sequence>
<organism evidence="3 4">
    <name type="scientific">Gallus gallus</name>
    <name type="common">Chicken</name>
    <dbReference type="NCBI Taxonomy" id="9031"/>
    <lineage>
        <taxon>Eukaryota</taxon>
        <taxon>Metazoa</taxon>
        <taxon>Chordata</taxon>
        <taxon>Craniata</taxon>
        <taxon>Vertebrata</taxon>
        <taxon>Euteleostomi</taxon>
        <taxon>Archelosauria</taxon>
        <taxon>Archosauria</taxon>
        <taxon>Dinosauria</taxon>
        <taxon>Saurischia</taxon>
        <taxon>Theropoda</taxon>
        <taxon>Coelurosauria</taxon>
        <taxon>Aves</taxon>
        <taxon>Neognathae</taxon>
        <taxon>Galloanserae</taxon>
        <taxon>Galliformes</taxon>
        <taxon>Phasianidae</taxon>
        <taxon>Phasianinae</taxon>
        <taxon>Gallus</taxon>
    </lineage>
</organism>
<gene>
    <name evidence="3" type="primary">LOC107049411</name>
</gene>
<dbReference type="GO" id="GO:0004301">
    <property type="term" value="F:epoxide hydrolase activity"/>
    <property type="evidence" value="ECO:0007669"/>
    <property type="project" value="UniProtKB-ARBA"/>
</dbReference>
<dbReference type="Pfam" id="PF00561">
    <property type="entry name" value="Abhydrolase_1"/>
    <property type="match status" value="1"/>
</dbReference>
<proteinExistence type="predicted"/>
<accession>A0A8V0XHR9</accession>
<dbReference type="OrthoDB" id="408373at2759"/>
<keyword evidence="1" id="KW-1133">Transmembrane helix</keyword>
<dbReference type="InterPro" id="IPR000073">
    <property type="entry name" value="AB_hydrolase_1"/>
</dbReference>
<dbReference type="Proteomes" id="UP000000539">
    <property type="component" value="Chromosome 30"/>
</dbReference>
<reference evidence="3" key="3">
    <citation type="submission" date="2025-09" db="UniProtKB">
        <authorList>
            <consortium name="Ensembl"/>
        </authorList>
    </citation>
    <scope>IDENTIFICATION</scope>
    <source>
        <strain evidence="3">broiler</strain>
    </source>
</reference>
<dbReference type="SUPFAM" id="SSF53474">
    <property type="entry name" value="alpha/beta-Hydrolases"/>
    <property type="match status" value="1"/>
</dbReference>
<name>A0A8V0XHR9_CHICK</name>
<dbReference type="GeneTree" id="ENSGT00940000156233"/>
<dbReference type="Ensembl" id="ENSGALT00010006968.1">
    <property type="protein sequence ID" value="ENSGALP00010004237.1"/>
    <property type="gene ID" value="ENSGALG00010002985.1"/>
</dbReference>
<keyword evidence="1" id="KW-0472">Membrane</keyword>
<dbReference type="AlphaFoldDB" id="A0A8V0XHR9"/>
<evidence type="ECO:0000313" key="4">
    <source>
        <dbReference type="Proteomes" id="UP000000539"/>
    </source>
</evidence>
<evidence type="ECO:0000313" key="3">
    <source>
        <dbReference type="Ensembl" id="ENSGALP00010004237.1"/>
    </source>
</evidence>
<dbReference type="InterPro" id="IPR029058">
    <property type="entry name" value="AB_hydrolase_fold"/>
</dbReference>
<protein>
    <recommendedName>
        <fullName evidence="2">AB hydrolase-1 domain-containing protein</fullName>
    </recommendedName>
</protein>
<keyword evidence="1" id="KW-0812">Transmembrane</keyword>